<gene>
    <name evidence="1" type="ORF">WJ96_05765</name>
</gene>
<proteinExistence type="predicted"/>
<sequence>MSTTKTAVSTARDESIAKEVAFRDKLGLKKVTFEQLKAMIRELGYRFDPRMSCKSLARYMTGERAGESYPANSLYPVQIDNGKSYANVESRRDSNWEKLKEIRNTYYAVHGGYIYEW</sequence>
<dbReference type="RefSeq" id="WP_059925053.1">
    <property type="nucleotide sequence ID" value="NZ_LPBG01000047.1"/>
</dbReference>
<reference evidence="1 2" key="1">
    <citation type="submission" date="2015-11" db="EMBL/GenBank/DDBJ databases">
        <title>Expanding the genomic diversity of Burkholderia species for the development of highly accurate diagnostics.</title>
        <authorList>
            <person name="Sahl J."/>
            <person name="Keim P."/>
            <person name="Wagner D."/>
        </authorList>
    </citation>
    <scope>NUCLEOTIDE SEQUENCE [LARGE SCALE GENOMIC DNA]</scope>
    <source>
        <strain evidence="1 2">MSMB1808WGS</strain>
    </source>
</reference>
<dbReference type="EMBL" id="LPBJ01000047">
    <property type="protein sequence ID" value="KVP98076.1"/>
    <property type="molecule type" value="Genomic_DNA"/>
</dbReference>
<accession>A0AAW3MY00</accession>
<evidence type="ECO:0000313" key="1">
    <source>
        <dbReference type="EMBL" id="KVP98076.1"/>
    </source>
</evidence>
<dbReference type="Proteomes" id="UP000056453">
    <property type="component" value="Unassembled WGS sequence"/>
</dbReference>
<evidence type="ECO:0000313" key="2">
    <source>
        <dbReference type="Proteomes" id="UP000056453"/>
    </source>
</evidence>
<comment type="caution">
    <text evidence="1">The sequence shown here is derived from an EMBL/GenBank/DDBJ whole genome shotgun (WGS) entry which is preliminary data.</text>
</comment>
<organism evidence="1 2">
    <name type="scientific">Burkholderia ubonensis</name>
    <dbReference type="NCBI Taxonomy" id="101571"/>
    <lineage>
        <taxon>Bacteria</taxon>
        <taxon>Pseudomonadati</taxon>
        <taxon>Pseudomonadota</taxon>
        <taxon>Betaproteobacteria</taxon>
        <taxon>Burkholderiales</taxon>
        <taxon>Burkholderiaceae</taxon>
        <taxon>Burkholderia</taxon>
        <taxon>Burkholderia cepacia complex</taxon>
    </lineage>
</organism>
<keyword evidence="2" id="KW-1185">Reference proteome</keyword>
<protein>
    <submittedName>
        <fullName evidence="1">Uncharacterized protein</fullName>
    </submittedName>
</protein>
<name>A0AAW3MY00_9BURK</name>
<dbReference type="AlphaFoldDB" id="A0AAW3MY00"/>